<keyword evidence="4" id="KW-1185">Reference proteome</keyword>
<proteinExistence type="predicted"/>
<evidence type="ECO:0000313" key="4">
    <source>
        <dbReference type="Proteomes" id="UP000245977"/>
    </source>
</evidence>
<dbReference type="OrthoDB" id="6655985at2"/>
<dbReference type="Proteomes" id="UP000245977">
    <property type="component" value="Chromosome"/>
</dbReference>
<dbReference type="EMBL" id="CP029397">
    <property type="protein sequence ID" value="AWL27778.1"/>
    <property type="molecule type" value="Genomic_DNA"/>
</dbReference>
<evidence type="ECO:0000256" key="2">
    <source>
        <dbReference type="SAM" id="Phobius"/>
    </source>
</evidence>
<accession>A0A2S2FA68</accession>
<evidence type="ECO:0000313" key="3">
    <source>
        <dbReference type="EMBL" id="AWL27778.1"/>
    </source>
</evidence>
<dbReference type="GO" id="GO:0042834">
    <property type="term" value="F:peptidoglycan binding"/>
    <property type="evidence" value="ECO:0007669"/>
    <property type="project" value="InterPro"/>
</dbReference>
<keyword evidence="2" id="KW-0472">Membrane</keyword>
<gene>
    <name evidence="3" type="ORF">DJ533_03810</name>
</gene>
<keyword evidence="2" id="KW-0812">Transmembrane</keyword>
<reference evidence="3" key="1">
    <citation type="submission" date="2019-08" db="EMBL/GenBank/DDBJ databases">
        <title>The complete genome of Acinetobacter defluvii strain WCHAD010030.</title>
        <authorList>
            <person name="Hu Y."/>
            <person name="Qin J."/>
            <person name="Feng Y."/>
            <person name="Zong Z."/>
        </authorList>
    </citation>
    <scope>NUCLEOTIDE SEQUENCE</scope>
    <source>
        <strain evidence="3">WCHA30</strain>
    </source>
</reference>
<dbReference type="Gene3D" id="3.30.70.1070">
    <property type="entry name" value="Sporulation related repeat"/>
    <property type="match status" value="1"/>
</dbReference>
<organism evidence="3 4">
    <name type="scientific">Acinetobacter defluvii</name>
    <dbReference type="NCBI Taxonomy" id="1871111"/>
    <lineage>
        <taxon>Bacteria</taxon>
        <taxon>Pseudomonadati</taxon>
        <taxon>Pseudomonadota</taxon>
        <taxon>Gammaproteobacteria</taxon>
        <taxon>Moraxellales</taxon>
        <taxon>Moraxellaceae</taxon>
        <taxon>Acinetobacter</taxon>
    </lineage>
</organism>
<dbReference type="STRING" id="1871111.GCA_001704615_02218"/>
<keyword evidence="2" id="KW-1133">Transmembrane helix</keyword>
<name>A0A2S2FA68_9GAMM</name>
<dbReference type="RefSeq" id="WP_065993313.1">
    <property type="nucleotide sequence ID" value="NZ_CP029397.2"/>
</dbReference>
<feature type="transmembrane region" description="Helical" evidence="2">
    <location>
        <begin position="14"/>
        <end position="33"/>
    </location>
</feature>
<evidence type="ECO:0008006" key="5">
    <source>
        <dbReference type="Google" id="ProtNLM"/>
    </source>
</evidence>
<dbReference type="AlphaFoldDB" id="A0A2S2FA68"/>
<protein>
    <recommendedName>
        <fullName evidence="5">SPOR domain-containing protein</fullName>
    </recommendedName>
</protein>
<dbReference type="KEGG" id="adv:DJ533_03810"/>
<feature type="compositionally biased region" description="Low complexity" evidence="1">
    <location>
        <begin position="230"/>
        <end position="281"/>
    </location>
</feature>
<sequence>MAAIRSNWQNIQQYIWLILGLLCFLTAVIFWAMTDTKELVEVGNPIEETQVQIQPEKVAATTHLGALMDEVRPLEMTTRVVASGNHEPEFRGNKFFEENKKNYIVELFKSSNEDVIRGFLVKQTDRKNLIYFRLSEEDQPEQYVIAYGVYKNADLAKAALQQLNTLKLPNTIQPQVIHLETYASLVNDLGSEEMLGGNRLYGINLKPAALPIIDETLLVQPKPTVQQPRSITQPSSSTPNPPVVSGSTTSTTTEPKRPATTRTPTTNTAPTAPANPNTIPMPERKPSNNEISDPFN</sequence>
<evidence type="ECO:0000256" key="1">
    <source>
        <dbReference type="SAM" id="MobiDB-lite"/>
    </source>
</evidence>
<feature type="region of interest" description="Disordered" evidence="1">
    <location>
        <begin position="223"/>
        <end position="296"/>
    </location>
</feature>
<dbReference type="InterPro" id="IPR036680">
    <property type="entry name" value="SPOR-like_sf"/>
</dbReference>